<evidence type="ECO:0000256" key="2">
    <source>
        <dbReference type="ARBA" id="ARBA00022737"/>
    </source>
</evidence>
<evidence type="ECO:0000256" key="3">
    <source>
        <dbReference type="ARBA" id="ARBA00022786"/>
    </source>
</evidence>
<dbReference type="InterPro" id="IPR026464">
    <property type="entry name" value="NosD_copper_fam"/>
</dbReference>
<name>A0A6G5QPG2_CAMRE</name>
<keyword evidence="2" id="KW-0677">Repeat</keyword>
<evidence type="ECO:0000313" key="6">
    <source>
        <dbReference type="EMBL" id="QCD47487.1"/>
    </source>
</evidence>
<feature type="domain" description="Periplasmic copper-binding protein NosD beta helix" evidence="5">
    <location>
        <begin position="132"/>
        <end position="337"/>
    </location>
</feature>
<dbReference type="InterPro" id="IPR007742">
    <property type="entry name" value="NosD_dom"/>
</dbReference>
<dbReference type="InterPro" id="IPR006626">
    <property type="entry name" value="PbH1"/>
</dbReference>
<dbReference type="EMBL" id="CP012543">
    <property type="protein sequence ID" value="QCD47487.1"/>
    <property type="molecule type" value="Genomic_DNA"/>
</dbReference>
<evidence type="ECO:0000256" key="4">
    <source>
        <dbReference type="SAM" id="SignalP"/>
    </source>
</evidence>
<dbReference type="InterPro" id="IPR012334">
    <property type="entry name" value="Pectin_lyas_fold"/>
</dbReference>
<feature type="signal peptide" evidence="4">
    <location>
        <begin position="1"/>
        <end position="17"/>
    </location>
</feature>
<evidence type="ECO:0000256" key="1">
    <source>
        <dbReference type="ARBA" id="ARBA00004906"/>
    </source>
</evidence>
<dbReference type="PANTHER" id="PTHR22990:SF15">
    <property type="entry name" value="F-BOX ONLY PROTEIN 10"/>
    <property type="match status" value="1"/>
</dbReference>
<feature type="chain" id="PRO_5026314768" evidence="4">
    <location>
        <begin position="18"/>
        <end position="411"/>
    </location>
</feature>
<gene>
    <name evidence="6" type="primary">nosD</name>
    <name evidence="6" type="ORF">CRECT_1867</name>
</gene>
<dbReference type="Pfam" id="PF05048">
    <property type="entry name" value="NosD"/>
    <property type="match status" value="1"/>
</dbReference>
<dbReference type="InterPro" id="IPR051550">
    <property type="entry name" value="SCF-Subunits/Alg-Epimerases"/>
</dbReference>
<dbReference type="SUPFAM" id="SSF51126">
    <property type="entry name" value="Pectin lyase-like"/>
    <property type="match status" value="1"/>
</dbReference>
<evidence type="ECO:0000313" key="7">
    <source>
        <dbReference type="Proteomes" id="UP000502377"/>
    </source>
</evidence>
<dbReference type="SMART" id="SM00710">
    <property type="entry name" value="PbH1"/>
    <property type="match status" value="8"/>
</dbReference>
<dbReference type="KEGG" id="crx:CRECT_1867"/>
<dbReference type="NCBIfam" id="TIGR04247">
    <property type="entry name" value="NosD_copper_fam"/>
    <property type="match status" value="1"/>
</dbReference>
<dbReference type="Proteomes" id="UP000502377">
    <property type="component" value="Chromosome"/>
</dbReference>
<evidence type="ECO:0000259" key="5">
    <source>
        <dbReference type="Pfam" id="PF05048"/>
    </source>
</evidence>
<dbReference type="AlphaFoldDB" id="A0A6G5QPG2"/>
<protein>
    <submittedName>
        <fullName evidence="6">Copper ABC transporter NosDFY, periplasmic copper-binding protein NosD</fullName>
    </submittedName>
</protein>
<reference evidence="6 7" key="1">
    <citation type="submission" date="2016-07" db="EMBL/GenBank/DDBJ databases">
        <title>Comparative genomics of the Campylobacter concisus group.</title>
        <authorList>
            <person name="Miller W.G."/>
            <person name="Yee E."/>
            <person name="Chapman M.H."/>
            <person name="Huynh S."/>
            <person name="Bono J.L."/>
            <person name="On S.L.W."/>
            <person name="StLeger J."/>
            <person name="Foster G."/>
            <person name="Parker C.T."/>
        </authorList>
    </citation>
    <scope>NUCLEOTIDE SEQUENCE [LARGE SCALE GENOMIC DNA]</scope>
    <source>
        <strain evidence="6 7">ATCC 33238</strain>
    </source>
</reference>
<dbReference type="NCBIfam" id="TIGR03804">
    <property type="entry name" value="para_beta_helix"/>
    <property type="match status" value="1"/>
</dbReference>
<proteinExistence type="predicted"/>
<sequence length="411" mass="45883">MKFKLLLFCALNLTVFAGPLQDAINAAEPGDILRLNDGLYEGNIIVDKPLTIIGKGENAVIRGDRKSSVIKVTAKNVKLINLNIEGSGTSQMDLNAGVSCLKGNNLLVEKSRFKDVLFGIELSECNQAIIRDNNITSKEGFDVPRRGDAVRAWYSHENLIERNYVYNSRDIVAWFSSNNVIRKNFGKNNRYAVHTMYSADNLIEDNEFSGGAVGMYFMFSTNSLVRRNVIINSNGAFGVGIALKDASGFNIRENTFLYNSRGIYSDRSPLNPGTVNTLENNQILYNVIGLQMHATQEKSVFKGNDFIGNMETAINDTPGSKIELNEWSGNYFDEYEGLDVDRDGIGDTPYLHFVYADKLWQYYPTLRFFYGSTVISGLNFLAKLAPFSEPLKLLEDGSPKMRPNNAEKATL</sequence>
<accession>A0A6G5QPG2</accession>
<dbReference type="Gene3D" id="2.160.20.10">
    <property type="entry name" value="Single-stranded right-handed beta-helix, Pectin lyase-like"/>
    <property type="match status" value="1"/>
</dbReference>
<keyword evidence="4" id="KW-0732">Signal</keyword>
<dbReference type="InterPro" id="IPR011050">
    <property type="entry name" value="Pectin_lyase_fold/virulence"/>
</dbReference>
<comment type="pathway">
    <text evidence="1">Protein modification; protein ubiquitination.</text>
</comment>
<keyword evidence="3" id="KW-0833">Ubl conjugation pathway</keyword>
<dbReference type="PANTHER" id="PTHR22990">
    <property type="entry name" value="F-BOX ONLY PROTEIN"/>
    <property type="match status" value="1"/>
</dbReference>
<dbReference type="RefSeq" id="WP_004318528.1">
    <property type="nucleotide sequence ID" value="NZ_CP012543.1"/>
</dbReference>
<organism evidence="6 7">
    <name type="scientific">Campylobacter rectus</name>
    <name type="common">Wolinella recta</name>
    <dbReference type="NCBI Taxonomy" id="203"/>
    <lineage>
        <taxon>Bacteria</taxon>
        <taxon>Pseudomonadati</taxon>
        <taxon>Campylobacterota</taxon>
        <taxon>Epsilonproteobacteria</taxon>
        <taxon>Campylobacterales</taxon>
        <taxon>Campylobacteraceae</taxon>
        <taxon>Campylobacter</taxon>
    </lineage>
</organism>
<dbReference type="InterPro" id="IPR022441">
    <property type="entry name" value="Para_beta_helix_rpt-2"/>
</dbReference>